<protein>
    <submittedName>
        <fullName evidence="1">Uncharacterized protein</fullName>
    </submittedName>
</protein>
<organism evidence="1 2">
    <name type="scientific">Hibiscus syriacus</name>
    <name type="common">Rose of Sharon</name>
    <dbReference type="NCBI Taxonomy" id="106335"/>
    <lineage>
        <taxon>Eukaryota</taxon>
        <taxon>Viridiplantae</taxon>
        <taxon>Streptophyta</taxon>
        <taxon>Embryophyta</taxon>
        <taxon>Tracheophyta</taxon>
        <taxon>Spermatophyta</taxon>
        <taxon>Magnoliopsida</taxon>
        <taxon>eudicotyledons</taxon>
        <taxon>Gunneridae</taxon>
        <taxon>Pentapetalae</taxon>
        <taxon>rosids</taxon>
        <taxon>malvids</taxon>
        <taxon>Malvales</taxon>
        <taxon>Malvaceae</taxon>
        <taxon>Malvoideae</taxon>
        <taxon>Hibiscus</taxon>
    </lineage>
</organism>
<dbReference type="PANTHER" id="PTHR13318">
    <property type="entry name" value="PARTNER OF PAIRED, ISOFORM B-RELATED"/>
    <property type="match status" value="1"/>
</dbReference>
<accession>A0A6A2YAB8</accession>
<dbReference type="SUPFAM" id="SSF52047">
    <property type="entry name" value="RNI-like"/>
    <property type="match status" value="1"/>
</dbReference>
<comment type="caution">
    <text evidence="1">The sequence shown here is derived from an EMBL/GenBank/DDBJ whole genome shotgun (WGS) entry which is preliminary data.</text>
</comment>
<evidence type="ECO:0000313" key="2">
    <source>
        <dbReference type="Proteomes" id="UP000436088"/>
    </source>
</evidence>
<name>A0A6A2YAB8_HIBSY</name>
<dbReference type="Gene3D" id="3.80.10.10">
    <property type="entry name" value="Ribonuclease Inhibitor"/>
    <property type="match status" value="1"/>
</dbReference>
<dbReference type="InterPro" id="IPR006553">
    <property type="entry name" value="Leu-rich_rpt_Cys-con_subtyp"/>
</dbReference>
<sequence>MSGSGVSYNQGRINTLKLPFREAHLDLRSSNLRHVSPKNVSGAVKWAKTVWFSALWSTVVRRWIIWISKYVAPDDIFSALTVWIRERSLKSPVKDSIIESVGFNDLFGCEHIEAVKVSVLVSGVGCYIGDRLAPNLNVDEISARPKFFHGFNTSCTAGSDIALGLGSGGSKKQSNFGPQQEFCGMTGDTPGQKRVSTLWAHGITDVGFLPLVESCEAGLVKVNLSGCVNLNDKVVYNCQLLDDLDVSKCAISDSGIASLARSNQINLQILSVSGCSKVSDKSFPFVGILGETLVGLNLQHCKVISSSAVDLLVEQLWRCDILL</sequence>
<dbReference type="AlphaFoldDB" id="A0A6A2YAB8"/>
<keyword evidence="2" id="KW-1185">Reference proteome</keyword>
<dbReference type="SMART" id="SM00367">
    <property type="entry name" value="LRR_CC"/>
    <property type="match status" value="2"/>
</dbReference>
<dbReference type="Proteomes" id="UP000436088">
    <property type="component" value="Unassembled WGS sequence"/>
</dbReference>
<dbReference type="PANTHER" id="PTHR13318:SF88">
    <property type="entry name" value="EIN3-BINDING F-BOX PROTEIN 1"/>
    <property type="match status" value="1"/>
</dbReference>
<proteinExistence type="predicted"/>
<dbReference type="InterPro" id="IPR032675">
    <property type="entry name" value="LRR_dom_sf"/>
</dbReference>
<reference evidence="1" key="1">
    <citation type="submission" date="2019-09" db="EMBL/GenBank/DDBJ databases">
        <title>Draft genome information of white flower Hibiscus syriacus.</title>
        <authorList>
            <person name="Kim Y.-M."/>
        </authorList>
    </citation>
    <scope>NUCLEOTIDE SEQUENCE [LARGE SCALE GENOMIC DNA]</scope>
    <source>
        <strain evidence="1">YM2019G1</strain>
    </source>
</reference>
<dbReference type="GO" id="GO:0031146">
    <property type="term" value="P:SCF-dependent proteasomal ubiquitin-dependent protein catabolic process"/>
    <property type="evidence" value="ECO:0007669"/>
    <property type="project" value="TreeGrafter"/>
</dbReference>
<gene>
    <name evidence="1" type="ORF">F3Y22_tig00111758pilonHSYRG00357</name>
</gene>
<evidence type="ECO:0000313" key="1">
    <source>
        <dbReference type="EMBL" id="KAE8674406.1"/>
    </source>
</evidence>
<dbReference type="EMBL" id="VEPZ02001419">
    <property type="protein sequence ID" value="KAE8674406.1"/>
    <property type="molecule type" value="Genomic_DNA"/>
</dbReference>
<dbReference type="GO" id="GO:0019005">
    <property type="term" value="C:SCF ubiquitin ligase complex"/>
    <property type="evidence" value="ECO:0007669"/>
    <property type="project" value="TreeGrafter"/>
</dbReference>